<gene>
    <name evidence="1" type="ORF">B0T22DRAFT_6073</name>
</gene>
<protein>
    <submittedName>
        <fullName evidence="1">Uncharacterized protein</fullName>
    </submittedName>
</protein>
<comment type="caution">
    <text evidence="1">The sequence shown here is derived from an EMBL/GenBank/DDBJ whole genome shotgun (WGS) entry which is preliminary data.</text>
</comment>
<reference evidence="1" key="1">
    <citation type="journal article" date="2023" name="Mol. Phylogenet. Evol.">
        <title>Genome-scale phylogeny and comparative genomics of the fungal order Sordariales.</title>
        <authorList>
            <person name="Hensen N."/>
            <person name="Bonometti L."/>
            <person name="Westerberg I."/>
            <person name="Brannstrom I.O."/>
            <person name="Guillou S."/>
            <person name="Cros-Aarteil S."/>
            <person name="Calhoun S."/>
            <person name="Haridas S."/>
            <person name="Kuo A."/>
            <person name="Mondo S."/>
            <person name="Pangilinan J."/>
            <person name="Riley R."/>
            <person name="LaButti K."/>
            <person name="Andreopoulos B."/>
            <person name="Lipzen A."/>
            <person name="Chen C."/>
            <person name="Yan M."/>
            <person name="Daum C."/>
            <person name="Ng V."/>
            <person name="Clum A."/>
            <person name="Steindorff A."/>
            <person name="Ohm R.A."/>
            <person name="Martin F."/>
            <person name="Silar P."/>
            <person name="Natvig D.O."/>
            <person name="Lalanne C."/>
            <person name="Gautier V."/>
            <person name="Ament-Velasquez S.L."/>
            <person name="Kruys A."/>
            <person name="Hutchinson M.I."/>
            <person name="Powell A.J."/>
            <person name="Barry K."/>
            <person name="Miller A.N."/>
            <person name="Grigoriev I.V."/>
            <person name="Debuchy R."/>
            <person name="Gladieux P."/>
            <person name="Hiltunen Thoren M."/>
            <person name="Johannesson H."/>
        </authorList>
    </citation>
    <scope>NUCLEOTIDE SEQUENCE</scope>
    <source>
        <strain evidence="1">CBS 314.62</strain>
    </source>
</reference>
<dbReference type="Proteomes" id="UP001270362">
    <property type="component" value="Unassembled WGS sequence"/>
</dbReference>
<reference evidence="1" key="2">
    <citation type="submission" date="2023-06" db="EMBL/GenBank/DDBJ databases">
        <authorList>
            <consortium name="Lawrence Berkeley National Laboratory"/>
            <person name="Haridas S."/>
            <person name="Hensen N."/>
            <person name="Bonometti L."/>
            <person name="Westerberg I."/>
            <person name="Brannstrom I.O."/>
            <person name="Guillou S."/>
            <person name="Cros-Aarteil S."/>
            <person name="Calhoun S."/>
            <person name="Kuo A."/>
            <person name="Mondo S."/>
            <person name="Pangilinan J."/>
            <person name="Riley R."/>
            <person name="Labutti K."/>
            <person name="Andreopoulos B."/>
            <person name="Lipzen A."/>
            <person name="Chen C."/>
            <person name="Yanf M."/>
            <person name="Daum C."/>
            <person name="Ng V."/>
            <person name="Clum A."/>
            <person name="Steindorff A."/>
            <person name="Ohm R."/>
            <person name="Martin F."/>
            <person name="Silar P."/>
            <person name="Natvig D."/>
            <person name="Lalanne C."/>
            <person name="Gautier V."/>
            <person name="Ament-Velasquez S.L."/>
            <person name="Kruys A."/>
            <person name="Hutchinson M.I."/>
            <person name="Powell A.J."/>
            <person name="Barry K."/>
            <person name="Miller A.N."/>
            <person name="Grigoriev I.V."/>
            <person name="Debuchy R."/>
            <person name="Gladieux P."/>
            <person name="Thoren M.H."/>
            <person name="Johannesson H."/>
        </authorList>
    </citation>
    <scope>NUCLEOTIDE SEQUENCE</scope>
    <source>
        <strain evidence="1">CBS 314.62</strain>
    </source>
</reference>
<sequence>MPQWLVMYVCVYVGRQVDSSIPGLPCHAHQSTKCYSNVRDIHTYKPLPFLPLPPRQAAAPGTCNTHTCSSIAS</sequence>
<organism evidence="1 2">
    <name type="scientific">Podospora appendiculata</name>
    <dbReference type="NCBI Taxonomy" id="314037"/>
    <lineage>
        <taxon>Eukaryota</taxon>
        <taxon>Fungi</taxon>
        <taxon>Dikarya</taxon>
        <taxon>Ascomycota</taxon>
        <taxon>Pezizomycotina</taxon>
        <taxon>Sordariomycetes</taxon>
        <taxon>Sordariomycetidae</taxon>
        <taxon>Sordariales</taxon>
        <taxon>Podosporaceae</taxon>
        <taxon>Podospora</taxon>
    </lineage>
</organism>
<evidence type="ECO:0000313" key="1">
    <source>
        <dbReference type="EMBL" id="KAK3692171.1"/>
    </source>
</evidence>
<evidence type="ECO:0000313" key="2">
    <source>
        <dbReference type="Proteomes" id="UP001270362"/>
    </source>
</evidence>
<keyword evidence="2" id="KW-1185">Reference proteome</keyword>
<accession>A0AAE1CF15</accession>
<dbReference type="EMBL" id="JAULSO010000001">
    <property type="protein sequence ID" value="KAK3692171.1"/>
    <property type="molecule type" value="Genomic_DNA"/>
</dbReference>
<name>A0AAE1CF15_9PEZI</name>
<dbReference type="AlphaFoldDB" id="A0AAE1CF15"/>
<proteinExistence type="predicted"/>